<feature type="region of interest" description="Disordered" evidence="3">
    <location>
        <begin position="496"/>
        <end position="516"/>
    </location>
</feature>
<keyword evidence="2" id="KW-0663">Pyridoxal phosphate</keyword>
<feature type="compositionally biased region" description="Basic and acidic residues" evidence="3">
    <location>
        <begin position="386"/>
        <end position="396"/>
    </location>
</feature>
<feature type="region of interest" description="Disordered" evidence="3">
    <location>
        <begin position="20"/>
        <end position="50"/>
    </location>
</feature>
<gene>
    <name evidence="5" type="ORF">MAR_017417</name>
</gene>
<comment type="similarity">
    <text evidence="1">Belongs to the dynein light chain Tctex-type family.</text>
</comment>
<dbReference type="PANTHER" id="PTHR43092">
    <property type="entry name" value="L-CYSTEINE DESULFHYDRASE"/>
    <property type="match status" value="1"/>
</dbReference>
<feature type="compositionally biased region" description="Basic and acidic residues" evidence="3">
    <location>
        <begin position="448"/>
        <end position="457"/>
    </location>
</feature>
<reference evidence="5" key="1">
    <citation type="submission" date="2022-11" db="EMBL/GenBank/DDBJ databases">
        <title>Centuries of genome instability and evolution in soft-shell clam transmissible cancer (bioRxiv).</title>
        <authorList>
            <person name="Hart S.F.M."/>
            <person name="Yonemitsu M.A."/>
            <person name="Giersch R.M."/>
            <person name="Beal B.F."/>
            <person name="Arriagada G."/>
            <person name="Davis B.W."/>
            <person name="Ostrander E.A."/>
            <person name="Goff S.P."/>
            <person name="Metzger M.J."/>
        </authorList>
    </citation>
    <scope>NUCLEOTIDE SEQUENCE</scope>
    <source>
        <strain evidence="5">MELC-2E11</strain>
        <tissue evidence="5">Siphon/mantle</tissue>
    </source>
</reference>
<dbReference type="PANTHER" id="PTHR43092:SF2">
    <property type="entry name" value="HERCYNYLCYSTEINE SULFOXIDE LYASE"/>
    <property type="match status" value="1"/>
</dbReference>
<evidence type="ECO:0000256" key="2">
    <source>
        <dbReference type="ARBA" id="ARBA00022898"/>
    </source>
</evidence>
<proteinExistence type="inferred from homology"/>
<dbReference type="InterPro" id="IPR005334">
    <property type="entry name" value="Tctex-1-like"/>
</dbReference>
<name>A0ABY7EGA9_MYAAR</name>
<dbReference type="Gene3D" id="3.40.640.10">
    <property type="entry name" value="Type I PLP-dependent aspartate aminotransferase-like (Major domain)"/>
    <property type="match status" value="1"/>
</dbReference>
<evidence type="ECO:0000256" key="1">
    <source>
        <dbReference type="ARBA" id="ARBA00005361"/>
    </source>
</evidence>
<evidence type="ECO:0000256" key="3">
    <source>
        <dbReference type="SAM" id="MobiDB-lite"/>
    </source>
</evidence>
<feature type="region of interest" description="Disordered" evidence="3">
    <location>
        <begin position="294"/>
        <end position="330"/>
    </location>
</feature>
<dbReference type="CDD" id="cd21451">
    <property type="entry name" value="DLC-like_TCTEX1D"/>
    <property type="match status" value="1"/>
</dbReference>
<dbReference type="InterPro" id="IPR015424">
    <property type="entry name" value="PyrdxlP-dep_Trfase"/>
</dbReference>
<dbReference type="SUPFAM" id="SSF53383">
    <property type="entry name" value="PLP-dependent transferases"/>
    <property type="match status" value="1"/>
</dbReference>
<feature type="compositionally biased region" description="Acidic residues" evidence="3">
    <location>
        <begin position="376"/>
        <end position="385"/>
    </location>
</feature>
<feature type="compositionally biased region" description="Acidic residues" evidence="3">
    <location>
        <begin position="438"/>
        <end position="447"/>
    </location>
</feature>
<dbReference type="InterPro" id="IPR015421">
    <property type="entry name" value="PyrdxlP-dep_Trfase_major"/>
</dbReference>
<evidence type="ECO:0000313" key="6">
    <source>
        <dbReference type="Proteomes" id="UP001164746"/>
    </source>
</evidence>
<dbReference type="InterPro" id="IPR038586">
    <property type="entry name" value="Tctex-1-like_sf"/>
</dbReference>
<organism evidence="5 6">
    <name type="scientific">Mya arenaria</name>
    <name type="common">Soft-shell clam</name>
    <dbReference type="NCBI Taxonomy" id="6604"/>
    <lineage>
        <taxon>Eukaryota</taxon>
        <taxon>Metazoa</taxon>
        <taxon>Spiralia</taxon>
        <taxon>Lophotrochozoa</taxon>
        <taxon>Mollusca</taxon>
        <taxon>Bivalvia</taxon>
        <taxon>Autobranchia</taxon>
        <taxon>Heteroconchia</taxon>
        <taxon>Euheterodonta</taxon>
        <taxon>Imparidentia</taxon>
        <taxon>Neoheterodontei</taxon>
        <taxon>Myida</taxon>
        <taxon>Myoidea</taxon>
        <taxon>Myidae</taxon>
        <taxon>Mya</taxon>
    </lineage>
</organism>
<accession>A0ABY7EGA9</accession>
<evidence type="ECO:0000256" key="4">
    <source>
        <dbReference type="SAM" id="Phobius"/>
    </source>
</evidence>
<feature type="transmembrane region" description="Helical" evidence="4">
    <location>
        <begin position="633"/>
        <end position="655"/>
    </location>
</feature>
<sequence>MSRPRKTGGILRTTMTKTPLREGSMRERTWDSRSDTSEGGVLTQHMRQLENSYKLSPDDERKFRPGKVETVMNDVLREFLTDVEYEKTLGQRMSKMLADTIKTRVKEFKWTRYKLVVHVIIGENREQDIVAGSRFLWYDETDTYASTQFSNKSLFALAVCFVYDLSSNLNWNIRRILNIMTCIELFRYMGAKSISPVENIPARSENMGNCFGKKSNKVAPDPSQSNDDVSVIISSNTQFRASPRAVKYRDMEEALKKGEAMVGDLDKGQDAKVAISGVAFDVTFDDKPSNLAVTPRRLPPLQAKGSSKAVSCGPAKKKMRKTTRESKASQPDDAVIYTANEKELIASILHDDFINERKQKARKLQNWKLARRAEDEKTDEQEDDRTEASAREEDAKVTYTASEKELIAGILHDDFINERKQKARKLQNWKLARRAEDEKTDEQEDDRTEASAREEDAKVTYTASEKELIAGILHDDFINERKQKARKLQNWKLANANASDDQQDNRSEASAVEEGTKITYTQSEDQLIAEIIREDFLAERKAKARKCQTRRCNQDNMLRGTIRLFQTIDALNTMIAYGMGEVELPAGQVRKEKRVENAMEDLFGSKHQTEGAGTGAGEEDVIRMKAFARKSKVYMAAVACILISMAISIATGIIMDIEEKIVEDIVRNDTLTGAMLNLGSRITAPGPVPGYTIGPTTNTTGGPVSPLCLPKIPDESPTSVMGFASLLHPLTYRPDSSESDATTVNPISEPVIRCVTCEVFGGGAVLVVPGQKTCFDGWTHQYSGYLVSLPNSSGYSAALCLDVEAYNSITDKQFAKTASGLYHVASLGVRESEASTACKRSYQINDLVHVLLVCGGAVGNQWVQAQEEQHEEYTPPPAPFTCPKFDKYRTETPHFGKDMRNKHFHLELGFMNLSGKFGLIFMCYYEGCDRRDLVLVENATTALNTVIQSVPLGPGEKLFCLSTTYGAVKKMLSWCCEQTGAHLCQATVDFPITDEQQLVDLVERNLEAGTKLAVFDHISNTVDD</sequence>
<feature type="region of interest" description="Disordered" evidence="3">
    <location>
        <begin position="371"/>
        <end position="396"/>
    </location>
</feature>
<keyword evidence="4" id="KW-1133">Transmembrane helix</keyword>
<protein>
    <submittedName>
        <fullName evidence="5">TC1D1-like protein</fullName>
    </submittedName>
</protein>
<dbReference type="Proteomes" id="UP001164746">
    <property type="component" value="Chromosome 6"/>
</dbReference>
<dbReference type="Pfam" id="PF03645">
    <property type="entry name" value="Tctex-1"/>
    <property type="match status" value="1"/>
</dbReference>
<keyword evidence="4" id="KW-0812">Transmembrane</keyword>
<feature type="compositionally biased region" description="Basic and acidic residues" evidence="3">
    <location>
        <begin position="20"/>
        <end position="36"/>
    </location>
</feature>
<dbReference type="Gene3D" id="3.30.1140.40">
    <property type="entry name" value="Tctex-1"/>
    <property type="match status" value="1"/>
</dbReference>
<evidence type="ECO:0000313" key="5">
    <source>
        <dbReference type="EMBL" id="WAR07459.1"/>
    </source>
</evidence>
<keyword evidence="4" id="KW-0472">Membrane</keyword>
<keyword evidence="6" id="KW-1185">Reference proteome</keyword>
<dbReference type="EMBL" id="CP111017">
    <property type="protein sequence ID" value="WAR07459.1"/>
    <property type="molecule type" value="Genomic_DNA"/>
</dbReference>
<feature type="region of interest" description="Disordered" evidence="3">
    <location>
        <begin position="433"/>
        <end position="457"/>
    </location>
</feature>